<dbReference type="GO" id="GO:0016787">
    <property type="term" value="F:hydrolase activity"/>
    <property type="evidence" value="ECO:0007669"/>
    <property type="project" value="UniProtKB-KW"/>
</dbReference>
<dbReference type="VEuPathDB" id="AmoebaDB:FDP41_006102"/>
<dbReference type="InterPro" id="IPR014013">
    <property type="entry name" value="Helic_SF1/SF2_ATP-bd_DinG/Rad3"/>
</dbReference>
<comment type="caution">
    <text evidence="9">The sequence shown here is derived from an EMBL/GenBank/DDBJ whole genome shotgun (WGS) entry which is preliminary data.</text>
</comment>
<evidence type="ECO:0000256" key="5">
    <source>
        <dbReference type="SAM" id="MobiDB-lite"/>
    </source>
</evidence>
<dbReference type="SMART" id="SM00490">
    <property type="entry name" value="HELICc"/>
    <property type="match status" value="1"/>
</dbReference>
<feature type="region of interest" description="Disordered" evidence="5">
    <location>
        <begin position="421"/>
        <end position="445"/>
    </location>
</feature>
<dbReference type="VEuPathDB" id="AmoebaDB:NfTy_078240"/>
<dbReference type="PANTHER" id="PTHR47960">
    <property type="entry name" value="DEAD-BOX ATP-DEPENDENT RNA HELICASE 50"/>
    <property type="match status" value="1"/>
</dbReference>
<dbReference type="OrthoDB" id="10256233at2759"/>
<dbReference type="PROSITE" id="PS51194">
    <property type="entry name" value="HELICASE_CTER"/>
    <property type="match status" value="1"/>
</dbReference>
<evidence type="ECO:0000313" key="10">
    <source>
        <dbReference type="Proteomes" id="UP000444721"/>
    </source>
</evidence>
<dbReference type="GeneID" id="68113320"/>
<dbReference type="EMBL" id="VFQX01000051">
    <property type="protein sequence ID" value="KAF0974628.1"/>
    <property type="molecule type" value="Genomic_DNA"/>
</dbReference>
<dbReference type="SMART" id="SM00487">
    <property type="entry name" value="DEXDc"/>
    <property type="match status" value="1"/>
</dbReference>
<dbReference type="InterPro" id="IPR014001">
    <property type="entry name" value="Helicase_ATP-bd"/>
</dbReference>
<dbReference type="InterPro" id="IPR027417">
    <property type="entry name" value="P-loop_NTPase"/>
</dbReference>
<dbReference type="AlphaFoldDB" id="A0A6A5BKF4"/>
<feature type="domain" description="Helicase ATP-binding" evidence="6">
    <location>
        <begin position="140"/>
        <end position="350"/>
    </location>
</feature>
<evidence type="ECO:0000256" key="3">
    <source>
        <dbReference type="ARBA" id="ARBA00022806"/>
    </source>
</evidence>
<evidence type="ECO:0000259" key="8">
    <source>
        <dbReference type="PROSITE" id="PS51194"/>
    </source>
</evidence>
<evidence type="ECO:0000256" key="1">
    <source>
        <dbReference type="ARBA" id="ARBA00022741"/>
    </source>
</evidence>
<dbReference type="SUPFAM" id="SSF52540">
    <property type="entry name" value="P-loop containing nucleoside triphosphate hydrolases"/>
    <property type="match status" value="1"/>
</dbReference>
<feature type="domain" description="Helicase ATP-binding" evidence="7">
    <location>
        <begin position="118"/>
        <end position="427"/>
    </location>
</feature>
<accession>A0A6A5BKF4</accession>
<dbReference type="GO" id="GO:0005524">
    <property type="term" value="F:ATP binding"/>
    <property type="evidence" value="ECO:0007669"/>
    <property type="project" value="UniProtKB-KW"/>
</dbReference>
<feature type="domain" description="Helicase C-terminal" evidence="8">
    <location>
        <begin position="486"/>
        <end position="633"/>
    </location>
</feature>
<keyword evidence="1" id="KW-0547">Nucleotide-binding</keyword>
<keyword evidence="4" id="KW-0067">ATP-binding</keyword>
<dbReference type="InterPro" id="IPR044742">
    <property type="entry name" value="DEAD/DEAH_RhlB"/>
</dbReference>
<keyword evidence="10" id="KW-1185">Reference proteome</keyword>
<dbReference type="PROSITE" id="PS51192">
    <property type="entry name" value="HELICASE_ATP_BIND_1"/>
    <property type="match status" value="1"/>
</dbReference>
<dbReference type="VEuPathDB" id="AmoebaDB:NF0094410"/>
<dbReference type="GO" id="GO:0003676">
    <property type="term" value="F:nucleic acid binding"/>
    <property type="evidence" value="ECO:0007669"/>
    <property type="project" value="InterPro"/>
</dbReference>
<evidence type="ECO:0000313" key="9">
    <source>
        <dbReference type="EMBL" id="KAF0974628.1"/>
    </source>
</evidence>
<evidence type="ECO:0000256" key="2">
    <source>
        <dbReference type="ARBA" id="ARBA00022801"/>
    </source>
</evidence>
<gene>
    <name evidence="9" type="ORF">FDP41_006102</name>
</gene>
<dbReference type="CDD" id="cd18787">
    <property type="entry name" value="SF2_C_DEAD"/>
    <property type="match status" value="1"/>
</dbReference>
<feature type="region of interest" description="Disordered" evidence="5">
    <location>
        <begin position="645"/>
        <end position="690"/>
    </location>
</feature>
<organism evidence="9 10">
    <name type="scientific">Naegleria fowleri</name>
    <name type="common">Brain eating amoeba</name>
    <dbReference type="NCBI Taxonomy" id="5763"/>
    <lineage>
        <taxon>Eukaryota</taxon>
        <taxon>Discoba</taxon>
        <taxon>Heterolobosea</taxon>
        <taxon>Tetramitia</taxon>
        <taxon>Eutetramitia</taxon>
        <taxon>Vahlkampfiidae</taxon>
        <taxon>Naegleria</taxon>
    </lineage>
</organism>
<sequence>MMRTCLWIPKAKFHHYPHVEKYFERLNHDAYHWLTSSSSSLCIKLLNGNHQFCGYASDSKKVVRDYKPLTLLEPPMQAMQHHSSIEMEHETTRDNDVESHRNGLANFFSFHFDSSVMKILQDWNITIPSRIQELAIAQLLKKANKKKHFCIGAQTGTGKTLAYLLPILSKMKHLEKMGHETQAQRPKVLIVAPTRELASQIYKTAKHLSHSLKFRTVLLRSDLAKSRMKRDLHTNIDVVVTTPTIFNELHSEGHVYFSDLRFVVLDEADTLCGKDFLQELEKIVVPCLQRGKHVNEFVQFGFVFATYNANIERFINHYFSQDASAFHLSSTDRSQKNKTFPSNDTKHLEEQNKNFTTMSVGALSSSQSISTNSPPPNMLYIIDKDIHKATLHIQHKFIPMTNNKDKMEYLLERVLKLKNHSSTMTTAENTHNDKKSSSKTKLKSSVNTIKNSALIQSLGLQEEAKTANDKQLSMNDQRQEQTLTNGLSNALPLSPLRERILIFCNTVKSCRAVYHALTKHGLEASCFHGDMPHERQAEEFDSFSSGRLNIMVTTDIASRGLDIANPVDHVVMFDFPLNSIDYMHRAGRTGRMRQLGKVTSLLNRKKEAALAKVIEYSIITKQPLTNVNVENAIEMYETLKLEHHKKKQKQGEEFAKKRGKFGTRSTMLGGKISISNPTKLTKQASRMNKQ</sequence>
<protein>
    <recommendedName>
        <fullName evidence="11">RNA helicase</fullName>
    </recommendedName>
</protein>
<evidence type="ECO:0000259" key="7">
    <source>
        <dbReference type="PROSITE" id="PS51193"/>
    </source>
</evidence>
<dbReference type="Proteomes" id="UP000444721">
    <property type="component" value="Unassembled WGS sequence"/>
</dbReference>
<dbReference type="PROSITE" id="PS51193">
    <property type="entry name" value="HELICASE_ATP_BIND_2"/>
    <property type="match status" value="1"/>
</dbReference>
<reference evidence="9 10" key="1">
    <citation type="journal article" date="2019" name="Sci. Rep.">
        <title>Nanopore sequencing improves the draft genome of the human pathogenic amoeba Naegleria fowleri.</title>
        <authorList>
            <person name="Liechti N."/>
            <person name="Schurch N."/>
            <person name="Bruggmann R."/>
            <person name="Wittwer M."/>
        </authorList>
    </citation>
    <scope>NUCLEOTIDE SEQUENCE [LARGE SCALE GENOMIC DNA]</scope>
    <source>
        <strain evidence="9 10">ATCC 30894</strain>
    </source>
</reference>
<dbReference type="CDD" id="cd00268">
    <property type="entry name" value="DEADc"/>
    <property type="match status" value="1"/>
</dbReference>
<dbReference type="InterPro" id="IPR011545">
    <property type="entry name" value="DEAD/DEAH_box_helicase_dom"/>
</dbReference>
<evidence type="ECO:0008006" key="11">
    <source>
        <dbReference type="Google" id="ProtNLM"/>
    </source>
</evidence>
<dbReference type="Gene3D" id="3.40.50.300">
    <property type="entry name" value="P-loop containing nucleotide triphosphate hydrolases"/>
    <property type="match status" value="2"/>
</dbReference>
<keyword evidence="3" id="KW-0347">Helicase</keyword>
<dbReference type="OMA" id="MEHETTR"/>
<evidence type="ECO:0000256" key="4">
    <source>
        <dbReference type="ARBA" id="ARBA00022840"/>
    </source>
</evidence>
<feature type="compositionally biased region" description="Polar residues" evidence="5">
    <location>
        <begin position="673"/>
        <end position="690"/>
    </location>
</feature>
<evidence type="ECO:0000259" key="6">
    <source>
        <dbReference type="PROSITE" id="PS51192"/>
    </source>
</evidence>
<proteinExistence type="predicted"/>
<dbReference type="RefSeq" id="XP_044559341.1">
    <property type="nucleotide sequence ID" value="XM_044709701.1"/>
</dbReference>
<dbReference type="GO" id="GO:0004386">
    <property type="term" value="F:helicase activity"/>
    <property type="evidence" value="ECO:0007669"/>
    <property type="project" value="UniProtKB-KW"/>
</dbReference>
<dbReference type="Pfam" id="PF00271">
    <property type="entry name" value="Helicase_C"/>
    <property type="match status" value="1"/>
</dbReference>
<keyword evidence="2" id="KW-0378">Hydrolase</keyword>
<dbReference type="Pfam" id="PF00270">
    <property type="entry name" value="DEAD"/>
    <property type="match status" value="1"/>
</dbReference>
<name>A0A6A5BKF4_NAEFO</name>
<dbReference type="InterPro" id="IPR001650">
    <property type="entry name" value="Helicase_C-like"/>
</dbReference>